<proteinExistence type="predicted"/>
<gene>
    <name evidence="3" type="ORF">SYNTR_1905</name>
</gene>
<dbReference type="PANTHER" id="PTHR34473">
    <property type="entry name" value="UPF0699 TRANSMEMBRANE PROTEIN YDBS"/>
    <property type="match status" value="1"/>
</dbReference>
<dbReference type="InterPro" id="IPR005182">
    <property type="entry name" value="YdbS-like_PH"/>
</dbReference>
<feature type="transmembrane region" description="Helical" evidence="1">
    <location>
        <begin position="195"/>
        <end position="219"/>
    </location>
</feature>
<keyword evidence="4" id="KW-1185">Reference proteome</keyword>
<sequence>MNDWKRQHPAAVFISFLSNLKEMVISLIAIFVLGQTSPGLGSNFYFVIMGVILFLSLVNGFFKWWTFKYHLVGNELNAKQGLIFRKKRYIRKERIHSIDINAKLVQRLFGLVELRIETAGGGNEPEFKIIALEREEAVRIKQELLQKEVRYFEDVLADNEHEDIEDGAVVDSDEGVAGAVEELPSFRWELSGDRLLIAAATSSGVGIAATFIAVIVSQAPQFLPEAVIEEYVRWFIQSSILMIGALIAFILFAAWLFTVVTTILKYGYFTIEKRGNDIHISRGVLEQRQLTLYAQRITAVRIVQNPLRQPFGFVAVFVESAGGGRQDEDLSTILVPLCKRNEVNSILEETIPDLAIDPEYEGLPRESLRRYLFRLLIPALIVAGVVSYLSPYGWIAIVLPLIAVLVGIWQYKDAGITQVGDILCLRKRVFSKLEVIVPRKRIQSMMMTQTVLQKFDDLYTIHVSILSSVTGKTFSVRHIGRWQKEEALGWYSYEVNDGSRINDLEF</sequence>
<evidence type="ECO:0000259" key="2">
    <source>
        <dbReference type="Pfam" id="PF03703"/>
    </source>
</evidence>
<evidence type="ECO:0000313" key="4">
    <source>
        <dbReference type="Proteomes" id="UP000426444"/>
    </source>
</evidence>
<dbReference type="PANTHER" id="PTHR34473:SF2">
    <property type="entry name" value="UPF0699 TRANSMEMBRANE PROTEIN YDBT"/>
    <property type="match status" value="1"/>
</dbReference>
<feature type="transmembrane region" description="Helical" evidence="1">
    <location>
        <begin position="394"/>
        <end position="411"/>
    </location>
</feature>
<dbReference type="OrthoDB" id="1932701at2"/>
<dbReference type="Proteomes" id="UP000426444">
    <property type="component" value="Chromosome"/>
</dbReference>
<feature type="domain" description="YdbS-like PH" evidence="2">
    <location>
        <begin position="274"/>
        <end position="348"/>
    </location>
</feature>
<keyword evidence="1" id="KW-1133">Transmembrane helix</keyword>
<feature type="transmembrane region" description="Helical" evidence="1">
    <location>
        <begin position="44"/>
        <end position="62"/>
    </location>
</feature>
<dbReference type="Pfam" id="PF03703">
    <property type="entry name" value="bPH_2"/>
    <property type="match status" value="3"/>
</dbReference>
<dbReference type="KEGG" id="salq:SYNTR_1905"/>
<evidence type="ECO:0000313" key="3">
    <source>
        <dbReference type="EMBL" id="QGU00499.1"/>
    </source>
</evidence>
<feature type="transmembrane region" description="Helical" evidence="1">
    <location>
        <begin position="239"/>
        <end position="264"/>
    </location>
</feature>
<organism evidence="3 4">
    <name type="scientific">Candidatus Syntrophocurvum alkaliphilum</name>
    <dbReference type="NCBI Taxonomy" id="2293317"/>
    <lineage>
        <taxon>Bacteria</taxon>
        <taxon>Bacillati</taxon>
        <taxon>Bacillota</taxon>
        <taxon>Clostridia</taxon>
        <taxon>Eubacteriales</taxon>
        <taxon>Syntrophomonadaceae</taxon>
        <taxon>Candidatus Syntrophocurvum</taxon>
    </lineage>
</organism>
<reference evidence="4" key="1">
    <citation type="journal article" date="2019" name="Microbiology">
        <title>Complete Genome Sequence of an Uncultured Bacterium of the Candidate Phylum Bipolaricaulota.</title>
        <authorList>
            <person name="Kadnikov V.V."/>
            <person name="Mardanov A.V."/>
            <person name="Beletsky A.V."/>
            <person name="Frank Y.A."/>
            <person name="Karnachuk O.V."/>
            <person name="Ravin N.V."/>
        </authorList>
    </citation>
    <scope>NUCLEOTIDE SEQUENCE [LARGE SCALE GENOMIC DNA]</scope>
</reference>
<protein>
    <submittedName>
        <fullName evidence="3">Transmembrane protein, distant homology with ydbT</fullName>
    </submittedName>
</protein>
<dbReference type="PIRSF" id="PIRSF026631">
    <property type="entry name" value="UCP026631"/>
    <property type="match status" value="1"/>
</dbReference>
<dbReference type="InterPro" id="IPR014529">
    <property type="entry name" value="UCP026631"/>
</dbReference>
<keyword evidence="1 3" id="KW-0812">Transmembrane</keyword>
<keyword evidence="1" id="KW-0472">Membrane</keyword>
<dbReference type="RefSeq" id="WP_156204275.1">
    <property type="nucleotide sequence ID" value="NZ_CP046457.1"/>
</dbReference>
<feature type="transmembrane region" description="Helical" evidence="1">
    <location>
        <begin position="371"/>
        <end position="388"/>
    </location>
</feature>
<evidence type="ECO:0000256" key="1">
    <source>
        <dbReference type="SAM" id="Phobius"/>
    </source>
</evidence>
<dbReference type="EMBL" id="CP046457">
    <property type="protein sequence ID" value="QGU00499.1"/>
    <property type="molecule type" value="Genomic_DNA"/>
</dbReference>
<feature type="domain" description="YdbS-like PH" evidence="2">
    <location>
        <begin position="64"/>
        <end position="142"/>
    </location>
</feature>
<dbReference type="AlphaFoldDB" id="A0A6I6DIE4"/>
<feature type="transmembrane region" description="Helical" evidence="1">
    <location>
        <begin position="12"/>
        <end position="32"/>
    </location>
</feature>
<accession>A0A6I6DIE4</accession>
<name>A0A6I6DIE4_9FIRM</name>
<feature type="domain" description="YdbS-like PH" evidence="2">
    <location>
        <begin position="412"/>
        <end position="469"/>
    </location>
</feature>